<dbReference type="GO" id="GO:0030976">
    <property type="term" value="F:thiamine pyrophosphate binding"/>
    <property type="evidence" value="ECO:0007669"/>
    <property type="project" value="TreeGrafter"/>
</dbReference>
<dbReference type="AlphaFoldDB" id="A0A8J2ZN14"/>
<gene>
    <name evidence="3" type="ORF">GCM10011415_36660</name>
</gene>
<protein>
    <submittedName>
        <fullName evidence="3">ABC transporter substrate-binding protein</fullName>
    </submittedName>
</protein>
<name>A0A8J2ZN14_9RHOB</name>
<dbReference type="InterPro" id="IPR026045">
    <property type="entry name" value="Ferric-bd"/>
</dbReference>
<keyword evidence="4" id="KW-1185">Reference proteome</keyword>
<evidence type="ECO:0000256" key="1">
    <source>
        <dbReference type="ARBA" id="ARBA00022729"/>
    </source>
</evidence>
<dbReference type="Pfam" id="PF13343">
    <property type="entry name" value="SBP_bac_6"/>
    <property type="match status" value="1"/>
</dbReference>
<dbReference type="Proteomes" id="UP000617145">
    <property type="component" value="Unassembled WGS sequence"/>
</dbReference>
<dbReference type="PANTHER" id="PTHR30006:SF2">
    <property type="entry name" value="ABC TRANSPORTER SUBSTRATE-BINDING PROTEIN"/>
    <property type="match status" value="1"/>
</dbReference>
<dbReference type="GO" id="GO:0030288">
    <property type="term" value="C:outer membrane-bounded periplasmic space"/>
    <property type="evidence" value="ECO:0007669"/>
    <property type="project" value="TreeGrafter"/>
</dbReference>
<proteinExistence type="predicted"/>
<evidence type="ECO:0000313" key="4">
    <source>
        <dbReference type="Proteomes" id="UP000617145"/>
    </source>
</evidence>
<dbReference type="GO" id="GO:0030975">
    <property type="term" value="F:thiamine binding"/>
    <property type="evidence" value="ECO:0007669"/>
    <property type="project" value="TreeGrafter"/>
</dbReference>
<reference evidence="3" key="1">
    <citation type="journal article" date="2014" name="Int. J. Syst. Evol. Microbiol.">
        <title>Complete genome sequence of Corynebacterium casei LMG S-19264T (=DSM 44701T), isolated from a smear-ripened cheese.</title>
        <authorList>
            <consortium name="US DOE Joint Genome Institute (JGI-PGF)"/>
            <person name="Walter F."/>
            <person name="Albersmeier A."/>
            <person name="Kalinowski J."/>
            <person name="Ruckert C."/>
        </authorList>
    </citation>
    <scope>NUCLEOTIDE SEQUENCE</scope>
    <source>
        <strain evidence="3">CGMCC 1.15762</strain>
    </source>
</reference>
<keyword evidence="1 2" id="KW-0732">Signal</keyword>
<feature type="signal peptide" evidence="2">
    <location>
        <begin position="1"/>
        <end position="24"/>
    </location>
</feature>
<feature type="chain" id="PRO_5035201633" evidence="2">
    <location>
        <begin position="25"/>
        <end position="327"/>
    </location>
</feature>
<dbReference type="PANTHER" id="PTHR30006">
    <property type="entry name" value="THIAMINE-BINDING PERIPLASMIC PROTEIN-RELATED"/>
    <property type="match status" value="1"/>
</dbReference>
<evidence type="ECO:0000313" key="3">
    <source>
        <dbReference type="EMBL" id="GGG83427.1"/>
    </source>
</evidence>
<reference evidence="3" key="2">
    <citation type="submission" date="2020-09" db="EMBL/GenBank/DDBJ databases">
        <authorList>
            <person name="Sun Q."/>
            <person name="Zhou Y."/>
        </authorList>
    </citation>
    <scope>NUCLEOTIDE SEQUENCE</scope>
    <source>
        <strain evidence="3">CGMCC 1.15762</strain>
    </source>
</reference>
<dbReference type="SUPFAM" id="SSF53850">
    <property type="entry name" value="Periplasmic binding protein-like II"/>
    <property type="match status" value="1"/>
</dbReference>
<dbReference type="Gene3D" id="3.40.190.10">
    <property type="entry name" value="Periplasmic binding protein-like II"/>
    <property type="match status" value="2"/>
</dbReference>
<comment type="caution">
    <text evidence="3">The sequence shown here is derived from an EMBL/GenBank/DDBJ whole genome shotgun (WGS) entry which is preliminary data.</text>
</comment>
<evidence type="ECO:0000256" key="2">
    <source>
        <dbReference type="SAM" id="SignalP"/>
    </source>
</evidence>
<dbReference type="EMBL" id="BMJV01000009">
    <property type="protein sequence ID" value="GGG83427.1"/>
    <property type="molecule type" value="Genomic_DNA"/>
</dbReference>
<dbReference type="GO" id="GO:0015888">
    <property type="term" value="P:thiamine transport"/>
    <property type="evidence" value="ECO:0007669"/>
    <property type="project" value="TreeGrafter"/>
</dbReference>
<dbReference type="RefSeq" id="WP_188791738.1">
    <property type="nucleotide sequence ID" value="NZ_BMJV01000009.1"/>
</dbReference>
<dbReference type="PIRSF" id="PIRSF002825">
    <property type="entry name" value="CfbpA"/>
    <property type="match status" value="1"/>
</dbReference>
<organism evidence="3 4">
    <name type="scientific">Salipiger pallidus</name>
    <dbReference type="NCBI Taxonomy" id="1775170"/>
    <lineage>
        <taxon>Bacteria</taxon>
        <taxon>Pseudomonadati</taxon>
        <taxon>Pseudomonadota</taxon>
        <taxon>Alphaproteobacteria</taxon>
        <taxon>Rhodobacterales</taxon>
        <taxon>Roseobacteraceae</taxon>
        <taxon>Salipiger</taxon>
    </lineage>
</organism>
<sequence>MTVLSKIGLTSALALAAGTLAAQAETVVVYSAAPQQMIDDLLPMFEEATGHDVELVKAGSGELLNRLRAEQGQQTADVIWSVDGSLLDLNAELFAPYSPADADMFYDMFRTSDVWTPFTAVVMAFAVNKDALGDLPVPTSWADLAKPEYDDMISSAGADRSGSAYIQLATVIQNAETEEAGWELYEGIMSNMVISSSSGAVPRFVNDGELAIGITLEDAASRYRDGGGPVEIIYPSEGTAIVPDAMALMADAPHPDAGKAFIDFIASPEAQAVVAEVGRRPIRTDVDAKDTLIPLDEVPAGKYDSIWAAENRERLIDMWQDMSLDLL</sequence>
<accession>A0A8J2ZN14</accession>